<sequence>MAMNETQKARAEALAPLFRNMDAHTAQEIRESYYRIAENLRPLVNALEIADLDHGGPAGPLLEEHYIFCELLGKLDKSVLGAVL</sequence>
<dbReference type="EMBL" id="CP036526">
    <property type="protein sequence ID" value="QDT10706.1"/>
    <property type="molecule type" value="Genomic_DNA"/>
</dbReference>
<reference evidence="1 2" key="1">
    <citation type="submission" date="2019-02" db="EMBL/GenBank/DDBJ databases">
        <title>Deep-cultivation of Planctomycetes and their phenomic and genomic characterization uncovers novel biology.</title>
        <authorList>
            <person name="Wiegand S."/>
            <person name="Jogler M."/>
            <person name="Boedeker C."/>
            <person name="Pinto D."/>
            <person name="Vollmers J."/>
            <person name="Rivas-Marin E."/>
            <person name="Kohn T."/>
            <person name="Peeters S.H."/>
            <person name="Heuer A."/>
            <person name="Rast P."/>
            <person name="Oberbeckmann S."/>
            <person name="Bunk B."/>
            <person name="Jeske O."/>
            <person name="Meyerdierks A."/>
            <person name="Storesund J.E."/>
            <person name="Kallscheuer N."/>
            <person name="Luecker S."/>
            <person name="Lage O.M."/>
            <person name="Pohl T."/>
            <person name="Merkel B.J."/>
            <person name="Hornburger P."/>
            <person name="Mueller R.-W."/>
            <person name="Bruemmer F."/>
            <person name="Labrenz M."/>
            <person name="Spormann A.M."/>
            <person name="Op den Camp H."/>
            <person name="Overmann J."/>
            <person name="Amann R."/>
            <person name="Jetten M.S.M."/>
            <person name="Mascher T."/>
            <person name="Medema M.H."/>
            <person name="Devos D.P."/>
            <person name="Kaster A.-K."/>
            <person name="Ovreas L."/>
            <person name="Rohde M."/>
            <person name="Galperin M.Y."/>
            <person name="Jogler C."/>
        </authorList>
    </citation>
    <scope>NUCLEOTIDE SEQUENCE [LARGE SCALE GENOMIC DNA]</scope>
    <source>
        <strain evidence="1 2">K23_9</strain>
    </source>
</reference>
<dbReference type="RefSeq" id="WP_145418449.1">
    <property type="nucleotide sequence ID" value="NZ_CP036526.1"/>
</dbReference>
<accession>A0A517NUB1</accession>
<proteinExistence type="predicted"/>
<evidence type="ECO:0000313" key="1">
    <source>
        <dbReference type="EMBL" id="QDT10706.1"/>
    </source>
</evidence>
<dbReference type="Proteomes" id="UP000319817">
    <property type="component" value="Chromosome"/>
</dbReference>
<dbReference type="OrthoDB" id="290163at2"/>
<name>A0A517NUB1_9BACT</name>
<protein>
    <submittedName>
        <fullName evidence="1">Uncharacterized protein</fullName>
    </submittedName>
</protein>
<organism evidence="1 2">
    <name type="scientific">Stieleria marina</name>
    <dbReference type="NCBI Taxonomy" id="1930275"/>
    <lineage>
        <taxon>Bacteria</taxon>
        <taxon>Pseudomonadati</taxon>
        <taxon>Planctomycetota</taxon>
        <taxon>Planctomycetia</taxon>
        <taxon>Pirellulales</taxon>
        <taxon>Pirellulaceae</taxon>
        <taxon>Stieleria</taxon>
    </lineage>
</organism>
<gene>
    <name evidence="1" type="ORF">K239x_26640</name>
</gene>
<dbReference type="AlphaFoldDB" id="A0A517NUB1"/>
<evidence type="ECO:0000313" key="2">
    <source>
        <dbReference type="Proteomes" id="UP000319817"/>
    </source>
</evidence>
<keyword evidence="2" id="KW-1185">Reference proteome</keyword>